<evidence type="ECO:0000313" key="1">
    <source>
        <dbReference type="EMBL" id="GIJ48990.1"/>
    </source>
</evidence>
<reference evidence="1" key="1">
    <citation type="submission" date="2021-01" db="EMBL/GenBank/DDBJ databases">
        <title>Whole genome shotgun sequence of Virgisporangium aliadipatigenens NBRC 105644.</title>
        <authorList>
            <person name="Komaki H."/>
            <person name="Tamura T."/>
        </authorList>
    </citation>
    <scope>NUCLEOTIDE SEQUENCE</scope>
    <source>
        <strain evidence="1">NBRC 105644</strain>
    </source>
</reference>
<dbReference type="RefSeq" id="WP_203902445.1">
    <property type="nucleotide sequence ID" value="NZ_BOPF01000023.1"/>
</dbReference>
<dbReference type="GO" id="GO:0033194">
    <property type="term" value="P:response to hydroperoxide"/>
    <property type="evidence" value="ECO:0007669"/>
    <property type="project" value="TreeGrafter"/>
</dbReference>
<dbReference type="GO" id="GO:0005829">
    <property type="term" value="C:cytosol"/>
    <property type="evidence" value="ECO:0007669"/>
    <property type="project" value="TreeGrafter"/>
</dbReference>
<proteinExistence type="predicted"/>
<keyword evidence="2" id="KW-1185">Reference proteome</keyword>
<dbReference type="Proteomes" id="UP000619260">
    <property type="component" value="Unassembled WGS sequence"/>
</dbReference>
<dbReference type="PANTHER" id="PTHR30283:SF4">
    <property type="entry name" value="PEROXIDE STRESS RESISTANCE PROTEIN YAAA"/>
    <property type="match status" value="1"/>
</dbReference>
<protein>
    <submittedName>
        <fullName evidence="1">UPF0246 protein</fullName>
    </submittedName>
</protein>
<dbReference type="EMBL" id="BOPF01000023">
    <property type="protein sequence ID" value="GIJ48990.1"/>
    <property type="molecule type" value="Genomic_DNA"/>
</dbReference>
<accession>A0A8J3YS77</accession>
<gene>
    <name evidence="1" type="ORF">Val02_58760</name>
</gene>
<name>A0A8J3YS77_9ACTN</name>
<comment type="caution">
    <text evidence="1">The sequence shown here is derived from an EMBL/GenBank/DDBJ whole genome shotgun (WGS) entry which is preliminary data.</text>
</comment>
<dbReference type="InterPro" id="IPR005583">
    <property type="entry name" value="YaaA"/>
</dbReference>
<organism evidence="1 2">
    <name type="scientific">Virgisporangium aliadipatigenens</name>
    <dbReference type="NCBI Taxonomy" id="741659"/>
    <lineage>
        <taxon>Bacteria</taxon>
        <taxon>Bacillati</taxon>
        <taxon>Actinomycetota</taxon>
        <taxon>Actinomycetes</taxon>
        <taxon>Micromonosporales</taxon>
        <taxon>Micromonosporaceae</taxon>
        <taxon>Virgisporangium</taxon>
    </lineage>
</organism>
<sequence length="246" mass="26444">MFVLLPPSEGKRAASRGKALDLAELSAPELNPAREKVLDALTGMSPDEARAALGLSAGQDGEIARNAALRTAPAAPAAKVYSGVLYEAFDPATLTAAAKRYANRRVLVYSALWGVVRLGDRIPAYRCSAGVRLPGVGGLTAFWRKQDLAPPPGLVLDLRSTGYAAMWPPDGRTVTVRILHERDVNGVPQRSVVSHFNKATKGRLVRTLATRNVLPRNRKQLVEALRDLGYTVEETDAGVDLVVTEI</sequence>
<dbReference type="Pfam" id="PF03883">
    <property type="entry name" value="H2O2_YaaD"/>
    <property type="match status" value="1"/>
</dbReference>
<evidence type="ECO:0000313" key="2">
    <source>
        <dbReference type="Proteomes" id="UP000619260"/>
    </source>
</evidence>
<dbReference type="AlphaFoldDB" id="A0A8J3YS77"/>
<dbReference type="PANTHER" id="PTHR30283">
    <property type="entry name" value="PEROXIDE STRESS RESPONSE PROTEIN YAAA"/>
    <property type="match status" value="1"/>
</dbReference>